<name>A0A8H5HP35_9AGAR</name>
<feature type="transmembrane region" description="Helical" evidence="1">
    <location>
        <begin position="6"/>
        <end position="23"/>
    </location>
</feature>
<comment type="caution">
    <text evidence="2">The sequence shown here is derived from an EMBL/GenBank/DDBJ whole genome shotgun (WGS) entry which is preliminary data.</text>
</comment>
<dbReference type="SUPFAM" id="SSF48264">
    <property type="entry name" value="Cytochrome P450"/>
    <property type="match status" value="1"/>
</dbReference>
<dbReference type="Pfam" id="PF00067">
    <property type="entry name" value="p450"/>
    <property type="match status" value="1"/>
</dbReference>
<dbReference type="OrthoDB" id="10029320at2759"/>
<dbReference type="GO" id="GO:0004497">
    <property type="term" value="F:monooxygenase activity"/>
    <property type="evidence" value="ECO:0007669"/>
    <property type="project" value="InterPro"/>
</dbReference>
<dbReference type="AlphaFoldDB" id="A0A8H5HP35"/>
<dbReference type="GO" id="GO:0016705">
    <property type="term" value="F:oxidoreductase activity, acting on paired donors, with incorporation or reduction of molecular oxygen"/>
    <property type="evidence" value="ECO:0007669"/>
    <property type="project" value="InterPro"/>
</dbReference>
<organism evidence="2 3">
    <name type="scientific">Tricholomella constricta</name>
    <dbReference type="NCBI Taxonomy" id="117010"/>
    <lineage>
        <taxon>Eukaryota</taxon>
        <taxon>Fungi</taxon>
        <taxon>Dikarya</taxon>
        <taxon>Basidiomycota</taxon>
        <taxon>Agaricomycotina</taxon>
        <taxon>Agaricomycetes</taxon>
        <taxon>Agaricomycetidae</taxon>
        <taxon>Agaricales</taxon>
        <taxon>Tricholomatineae</taxon>
        <taxon>Lyophyllaceae</taxon>
        <taxon>Tricholomella</taxon>
    </lineage>
</organism>
<keyword evidence="1" id="KW-0472">Membrane</keyword>
<proteinExistence type="predicted"/>
<accession>A0A8H5HP35</accession>
<evidence type="ECO:0000313" key="2">
    <source>
        <dbReference type="EMBL" id="KAF5387016.1"/>
    </source>
</evidence>
<evidence type="ECO:0000313" key="3">
    <source>
        <dbReference type="Proteomes" id="UP000565441"/>
    </source>
</evidence>
<sequence length="402" mass="45028">MYAGIIVSFLFVGLLFILQYLRIRYLHGITIHRTIPTIHRLFSPPNSTAQDLLAARAVPNTRLILAFALTNTFVSDNIDIHATFVGSATLLLKAATERGWPHFQQVAIDAVDAALLGGGQLSFDVLVQDVTMRVALIGLLGVDTAISELDSRDICMVATLITTLWSLSKKPDHIPPDLLLLLNRHLRRLIPDEQAYPNPLDYLIPVWETLWRVVAVTVAYADKHCYGDKVFAELQRLPTITQFRAFGDSLPSVEWFITEAMRLHPPSKHIARSFVRPSASTSTLPLFFQTLLTKAIGPLVHRECADIETVLRSEDIWGADADKFDPLRYRPSRVTQEQERIKWLAFGHGRYRCVAAAWAPMAAGIISAAILDRLKVGSDLRLVEGDCVGAREGWRGWYLSRN</sequence>
<dbReference type="Proteomes" id="UP000565441">
    <property type="component" value="Unassembled WGS sequence"/>
</dbReference>
<evidence type="ECO:0008006" key="4">
    <source>
        <dbReference type="Google" id="ProtNLM"/>
    </source>
</evidence>
<reference evidence="2 3" key="1">
    <citation type="journal article" date="2020" name="ISME J.">
        <title>Uncovering the hidden diversity of litter-decomposition mechanisms in mushroom-forming fungi.</title>
        <authorList>
            <person name="Floudas D."/>
            <person name="Bentzer J."/>
            <person name="Ahren D."/>
            <person name="Johansson T."/>
            <person name="Persson P."/>
            <person name="Tunlid A."/>
        </authorList>
    </citation>
    <scope>NUCLEOTIDE SEQUENCE [LARGE SCALE GENOMIC DNA]</scope>
    <source>
        <strain evidence="2 3">CBS 661.87</strain>
    </source>
</reference>
<keyword evidence="1" id="KW-0812">Transmembrane</keyword>
<gene>
    <name evidence="2" type="ORF">D9615_002045</name>
</gene>
<keyword evidence="3" id="KW-1185">Reference proteome</keyword>
<keyword evidence="1" id="KW-1133">Transmembrane helix</keyword>
<dbReference type="GO" id="GO:0020037">
    <property type="term" value="F:heme binding"/>
    <property type="evidence" value="ECO:0007669"/>
    <property type="project" value="InterPro"/>
</dbReference>
<dbReference type="Gene3D" id="1.10.630.10">
    <property type="entry name" value="Cytochrome P450"/>
    <property type="match status" value="1"/>
</dbReference>
<protein>
    <recommendedName>
        <fullName evidence="4">Cytochrome P450</fullName>
    </recommendedName>
</protein>
<dbReference type="InterPro" id="IPR001128">
    <property type="entry name" value="Cyt_P450"/>
</dbReference>
<dbReference type="InterPro" id="IPR036396">
    <property type="entry name" value="Cyt_P450_sf"/>
</dbReference>
<dbReference type="EMBL" id="JAACJP010000002">
    <property type="protein sequence ID" value="KAF5387016.1"/>
    <property type="molecule type" value="Genomic_DNA"/>
</dbReference>
<dbReference type="GO" id="GO:0005506">
    <property type="term" value="F:iron ion binding"/>
    <property type="evidence" value="ECO:0007669"/>
    <property type="project" value="InterPro"/>
</dbReference>
<evidence type="ECO:0000256" key="1">
    <source>
        <dbReference type="SAM" id="Phobius"/>
    </source>
</evidence>